<accession>A0AA95SNK4</accession>
<feature type="repeat" description="TPR" evidence="3">
    <location>
        <begin position="139"/>
        <end position="172"/>
    </location>
</feature>
<dbReference type="InterPro" id="IPR014266">
    <property type="entry name" value="PEP-CTERM_TPR_PrsT"/>
</dbReference>
<reference evidence="5" key="1">
    <citation type="submission" date="2023-01" db="EMBL/GenBank/DDBJ databases">
        <title>Whole genome sequence of Paucibacter sp. S2-9 isolated from pond sediment.</title>
        <authorList>
            <person name="Jung J.Y."/>
        </authorList>
    </citation>
    <scope>NUCLEOTIDE SEQUENCE</scope>
    <source>
        <strain evidence="5">S2-9</strain>
    </source>
</reference>
<feature type="repeat" description="TPR" evidence="3">
    <location>
        <begin position="786"/>
        <end position="819"/>
    </location>
</feature>
<dbReference type="AlphaFoldDB" id="A0AA95SNK4"/>
<sequence length="933" mass="99589">MNKSQRMQGRRAAGFIAPWVLAVSASLIAACSGDSPEQLVIAAKANIAKHDNKAAVIQLKSALQRNGSLAEARFLLGKALLESGDVSGAMIELNKALELGYDSNELTPVLAAAMVLRGEGAKLIAQYGATDLANAKSTAELKAALASAHAVAGNLDLARKSAEQALKLDPENQGALLMQVRLLTISKDFDAALKVIDKAVGANPKSAAVWLVKGDLLRAMRRSPEEQLAVFREAVNVDPGNVGAHVAVITVLSQQKDFEGAARQLKLLQAQQPGHPQTRYYAALLALESKDLKEANEQIQALLKIAPNSASALQLAGEIDIRRGAYLQATASLHKALPLTKAPAASVRIPLAQAYLGSKDPAKALSVLKPLLDTSNPPAQAHSLAADAYTSLGNTKLAQESYRRAVATNPNDMAARTMLALAQIHGGQAAQGFGDLQAISSTDPGVAAELALFKAYLSKGEFDKARQAVDSLERKKPTDPLSADLRGWLELLKGNRDKARDAFELAMKRAAGDITAAMMLGRLDLQDGKPEPALRRFERVLQADPKAVDARMSIIVLRAQAGASADEQQRLILEAIKLHPSEPAPRIAQINALLEAGQPRDAVVAAQAAIQAVPDNASLIDLLGRSQMLAGDATAASQAYGQLAKLQPNSALAAIRQAELHATLKDTRSAISQLRRALEIVPDNLDVQSALVGLLAVDGKSGEARSIIASMQAKQPQNAAVWDVGGDLESYLRNFPAAVAAFQTSLKKHDSAETAIKLHRVLLSSGKRDEARNFEEAFLARWTKDSTFLSYLGDAALGAGDYEQAVRRYVQVIKLQPDHVAALNNLGWALQKAGKPGALDYVERALKIKPDSADILDTHASILASEKRFDAAIESQKRAVALAPAQHQLRLHLAQYYLATGKKEQARTELSKLLEAGDQFGQQDEVKKLLGSM</sequence>
<keyword evidence="6" id="KW-1185">Reference proteome</keyword>
<evidence type="ECO:0000256" key="1">
    <source>
        <dbReference type="ARBA" id="ARBA00022737"/>
    </source>
</evidence>
<dbReference type="EMBL" id="CP116346">
    <property type="protein sequence ID" value="WIT11360.1"/>
    <property type="molecule type" value="Genomic_DNA"/>
</dbReference>
<dbReference type="SUPFAM" id="SSF48452">
    <property type="entry name" value="TPR-like"/>
    <property type="match status" value="4"/>
</dbReference>
<dbReference type="InterPro" id="IPR011990">
    <property type="entry name" value="TPR-like_helical_dom_sf"/>
</dbReference>
<organism evidence="5 6">
    <name type="scientific">Paucibacter sediminis</name>
    <dbReference type="NCBI Taxonomy" id="3019553"/>
    <lineage>
        <taxon>Bacteria</taxon>
        <taxon>Pseudomonadati</taxon>
        <taxon>Pseudomonadota</taxon>
        <taxon>Betaproteobacteria</taxon>
        <taxon>Burkholderiales</taxon>
        <taxon>Sphaerotilaceae</taxon>
        <taxon>Roseateles</taxon>
    </lineage>
</organism>
<dbReference type="Gene3D" id="1.25.40.10">
    <property type="entry name" value="Tetratricopeptide repeat domain"/>
    <property type="match status" value="5"/>
</dbReference>
<dbReference type="Pfam" id="PF13432">
    <property type="entry name" value="TPR_16"/>
    <property type="match status" value="5"/>
</dbReference>
<dbReference type="PROSITE" id="PS51257">
    <property type="entry name" value="PROKAR_LIPOPROTEIN"/>
    <property type="match status" value="1"/>
</dbReference>
<evidence type="ECO:0000256" key="2">
    <source>
        <dbReference type="ARBA" id="ARBA00022803"/>
    </source>
</evidence>
<keyword evidence="2 3" id="KW-0802">TPR repeat</keyword>
<dbReference type="Proteomes" id="UP001177769">
    <property type="component" value="Chromosome"/>
</dbReference>
<gene>
    <name evidence="5" type="primary">prsT</name>
    <name evidence="5" type="ORF">PFX98_21065</name>
</gene>
<dbReference type="PROSITE" id="PS50005">
    <property type="entry name" value="TPR"/>
    <property type="match status" value="5"/>
</dbReference>
<dbReference type="PANTHER" id="PTHR45586">
    <property type="entry name" value="TPR REPEAT-CONTAINING PROTEIN PA4667"/>
    <property type="match status" value="1"/>
</dbReference>
<name>A0AA95SNK4_9BURK</name>
<dbReference type="NCBIfam" id="TIGR02917">
    <property type="entry name" value="PEP_TPR_lipo"/>
    <property type="match status" value="1"/>
</dbReference>
<feature type="repeat" description="TPR" evidence="3">
    <location>
        <begin position="651"/>
        <end position="684"/>
    </location>
</feature>
<evidence type="ECO:0000256" key="4">
    <source>
        <dbReference type="SAM" id="SignalP"/>
    </source>
</evidence>
<dbReference type="RefSeq" id="WP_285232442.1">
    <property type="nucleotide sequence ID" value="NZ_CP116346.1"/>
</dbReference>
<feature type="chain" id="PRO_5041724827" evidence="4">
    <location>
        <begin position="30"/>
        <end position="933"/>
    </location>
</feature>
<keyword evidence="1" id="KW-0677">Repeat</keyword>
<dbReference type="KEGG" id="pais:PFX98_21065"/>
<keyword evidence="4" id="KW-0732">Signal</keyword>
<evidence type="ECO:0000256" key="3">
    <source>
        <dbReference type="PROSITE-ProRule" id="PRU00339"/>
    </source>
</evidence>
<dbReference type="InterPro" id="IPR019734">
    <property type="entry name" value="TPR_rpt"/>
</dbReference>
<proteinExistence type="predicted"/>
<protein>
    <submittedName>
        <fullName evidence="5">PEP-CTERM system TPR-repeat protein PrsT</fullName>
    </submittedName>
</protein>
<dbReference type="Pfam" id="PF13181">
    <property type="entry name" value="TPR_8"/>
    <property type="match status" value="1"/>
</dbReference>
<dbReference type="InterPro" id="IPR051012">
    <property type="entry name" value="CellSynth/LPSAsmb/PSIAsmb"/>
</dbReference>
<feature type="repeat" description="TPR" evidence="3">
    <location>
        <begin position="379"/>
        <end position="412"/>
    </location>
</feature>
<evidence type="ECO:0000313" key="5">
    <source>
        <dbReference type="EMBL" id="WIT11360.1"/>
    </source>
</evidence>
<dbReference type="PANTHER" id="PTHR45586:SF1">
    <property type="entry name" value="LIPOPOLYSACCHARIDE ASSEMBLY PROTEIN B"/>
    <property type="match status" value="1"/>
</dbReference>
<dbReference type="Pfam" id="PF14559">
    <property type="entry name" value="TPR_19"/>
    <property type="match status" value="3"/>
</dbReference>
<evidence type="ECO:0000313" key="6">
    <source>
        <dbReference type="Proteomes" id="UP001177769"/>
    </source>
</evidence>
<feature type="repeat" description="TPR" evidence="3">
    <location>
        <begin position="514"/>
        <end position="547"/>
    </location>
</feature>
<dbReference type="SMART" id="SM00028">
    <property type="entry name" value="TPR"/>
    <property type="match status" value="14"/>
</dbReference>
<feature type="signal peptide" evidence="4">
    <location>
        <begin position="1"/>
        <end position="29"/>
    </location>
</feature>